<feature type="transmembrane region" description="Helical" evidence="2">
    <location>
        <begin position="1031"/>
        <end position="1053"/>
    </location>
</feature>
<sequence>MSFLVCRSIIRLSWAGLVFSAWSGGTGVDHCPVSAAYPAGRSQPDEARVAYEATSGDLAARDIRAFWLCSSHKLLFSLLYKFLMMFWHIYRRGPDRKVKKSQDYCWKLPWVIIDLGSGMGRLKLEELSPITSSPFPYLLLTFALGAVPPRVEYVCRRLDLSSCWPIKTIVQSDGSNTIIHSVHLEIEAKKVKVQAEEVSCQLCDSFKVRNISLLLWRNMNTQEVIPKVNAWVWKCMRELVSTLSGSLSQRWWSCRNYFIRNMGRLERESLRDLTNIPGRVVCALLSRGPLKEPLVVYFSILKSNDALMVSFFTVVVHLDQLHMCRFSFNRMNWDELSFTCQSLLLSQGLKYVETLHSTAPIILFFCCDFENHQSTRGKWDLGLGPVGTLHLALPKKLAQLPAVDMQKVPGRFCCYSNHAPKFYIGKHVEFEWKLGWSMLHVNCMQLIKFFFAVRGHSWHFQKVLGIKKSELLIKLNCIQINPKIFEEKWEDQEGFSIQIMCALIESSFLIRFKIHKISPSISPSSSQSDCEPPHVNLSPQGFDHHVKVERKTQVLLGHKKSLLNKFFYQSKENIFKTNHVFNMSHIFHFFIFCFFPFFFTLIFLLSCNMWDLECHISDFQLGPPGFMSSRSLLNLIAPISYNICSSKVHLEASTGGLLWGKNHFHQALPPFNTNHFPLILSNTCIFVVRRPDDSESPEIFQLMYTVMYTHTSWKTCTKDCQNTSLPQDIFIIFFTRSSLKKPSAMTMSCVHLILYSNHFPPKFAFLNSSMPLPMFQLPSFDMQVNFVFMKFLRLNWIFELMCWRQPNMHFTSSSLNECCPKQFIKGFCKYIRHGGMKVHLRLLIISFLNYSDRARFHTCFSCLLNIQKPKKWIFTLCRWMKRIKIEGWRTQRESPDWLRIVQKKGEEPMIKLLVFLLIIKDIELESKIEATTQGSKTTRQQKGKGSGMSRKEEKVQQNFRVLLDFVNLVYHKNHNAFLQNLNFDMQKVPGIFCCYSNHSPKLIQPIFDAQSLYILHSDCSKKIHICKHVELGWQLGWSMLHVNSIFFFFFSVFGEFDPQVETFNLNVLKNCQKGWKKSFFRFWGFGEFFCVLALLLDNRNCVKFTQSGIKIFKSDLKTEINWCFLFYKRNDCYGEGSINKRNTHCQTTHGKNCFRYLTGWFIWISVFMGNLTNGKLPVKRPIADLKPSEKWSVQNHNMIYIMKLISPLGYSSSHCDCIIAKGFFVLVELQRISTEIRTKFTKNQAKLVHNLQPTQTGISSVYEVKRNYLHASIMETSVMCSKTYQYAKMWSLDEIGWSILHVNCRKCVKINPCQKEAWMCPMRGIRLAHS</sequence>
<accession>A0A0L6UXM7</accession>
<keyword evidence="2" id="KW-0812">Transmembrane</keyword>
<evidence type="ECO:0000256" key="3">
    <source>
        <dbReference type="SAM" id="SignalP"/>
    </source>
</evidence>
<organism evidence="4 5">
    <name type="scientific">Puccinia sorghi</name>
    <dbReference type="NCBI Taxonomy" id="27349"/>
    <lineage>
        <taxon>Eukaryota</taxon>
        <taxon>Fungi</taxon>
        <taxon>Dikarya</taxon>
        <taxon>Basidiomycota</taxon>
        <taxon>Pucciniomycotina</taxon>
        <taxon>Pucciniomycetes</taxon>
        <taxon>Pucciniales</taxon>
        <taxon>Pucciniaceae</taxon>
        <taxon>Puccinia</taxon>
    </lineage>
</organism>
<feature type="chain" id="PRO_5013062599" evidence="3">
    <location>
        <begin position="16"/>
        <end position="1330"/>
    </location>
</feature>
<evidence type="ECO:0000313" key="4">
    <source>
        <dbReference type="EMBL" id="KNZ52615.1"/>
    </source>
</evidence>
<dbReference type="EMBL" id="LAVV01008502">
    <property type="protein sequence ID" value="KNZ52615.1"/>
    <property type="molecule type" value="Genomic_DNA"/>
</dbReference>
<evidence type="ECO:0000313" key="5">
    <source>
        <dbReference type="Proteomes" id="UP000037035"/>
    </source>
</evidence>
<evidence type="ECO:0000256" key="2">
    <source>
        <dbReference type="SAM" id="Phobius"/>
    </source>
</evidence>
<evidence type="ECO:0000256" key="1">
    <source>
        <dbReference type="SAM" id="MobiDB-lite"/>
    </source>
</evidence>
<proteinExistence type="predicted"/>
<feature type="region of interest" description="Disordered" evidence="1">
    <location>
        <begin position="933"/>
        <end position="952"/>
    </location>
</feature>
<keyword evidence="2" id="KW-0472">Membrane</keyword>
<feature type="transmembrane region" description="Helical" evidence="2">
    <location>
        <begin position="1079"/>
        <end position="1096"/>
    </location>
</feature>
<name>A0A0L6UXM7_9BASI</name>
<dbReference type="VEuPathDB" id="FungiDB:VP01_34g4"/>
<gene>
    <name evidence="4" type="ORF">VP01_34g4</name>
</gene>
<reference evidence="4 5" key="1">
    <citation type="submission" date="2015-08" db="EMBL/GenBank/DDBJ databases">
        <title>Next Generation Sequencing and Analysis of the Genome of Puccinia sorghi L Schw, the Causal Agent of Maize Common Rust.</title>
        <authorList>
            <person name="Rochi L."/>
            <person name="Burguener G."/>
            <person name="Darino M."/>
            <person name="Turjanski A."/>
            <person name="Kreff E."/>
            <person name="Dieguez M.J."/>
            <person name="Sacco F."/>
        </authorList>
    </citation>
    <scope>NUCLEOTIDE SEQUENCE [LARGE SCALE GENOMIC DNA]</scope>
    <source>
        <strain evidence="4 5">RO10H11247</strain>
    </source>
</reference>
<dbReference type="Proteomes" id="UP000037035">
    <property type="component" value="Unassembled WGS sequence"/>
</dbReference>
<comment type="caution">
    <text evidence="4">The sequence shown here is derived from an EMBL/GenBank/DDBJ whole genome shotgun (WGS) entry which is preliminary data.</text>
</comment>
<protein>
    <submittedName>
        <fullName evidence="4">Putative signal peptide protein</fullName>
    </submittedName>
</protein>
<keyword evidence="3" id="KW-0732">Signal</keyword>
<feature type="signal peptide" evidence="3">
    <location>
        <begin position="1"/>
        <end position="15"/>
    </location>
</feature>
<feature type="transmembrane region" description="Helical" evidence="2">
    <location>
        <begin position="586"/>
        <end position="605"/>
    </location>
</feature>
<keyword evidence="2" id="KW-1133">Transmembrane helix</keyword>
<keyword evidence="5" id="KW-1185">Reference proteome</keyword>